<feature type="region of interest" description="Disordered" evidence="19">
    <location>
        <begin position="453"/>
        <end position="478"/>
    </location>
</feature>
<dbReference type="GO" id="GO:0005524">
    <property type="term" value="F:ATP binding"/>
    <property type="evidence" value="ECO:0007669"/>
    <property type="project" value="UniProtKB-KW"/>
</dbReference>
<proteinExistence type="inferred from homology"/>
<comment type="catalytic activity">
    <reaction evidence="17">
        <text>L-threonyl-[protein] + ATP = O-phospho-L-threonyl-[protein] + ADP + H(+)</text>
        <dbReference type="Rhea" id="RHEA:46608"/>
        <dbReference type="Rhea" id="RHEA-COMP:11060"/>
        <dbReference type="Rhea" id="RHEA-COMP:11605"/>
        <dbReference type="ChEBI" id="CHEBI:15378"/>
        <dbReference type="ChEBI" id="CHEBI:30013"/>
        <dbReference type="ChEBI" id="CHEBI:30616"/>
        <dbReference type="ChEBI" id="CHEBI:61977"/>
        <dbReference type="ChEBI" id="CHEBI:456216"/>
        <dbReference type="EC" id="2.7.11.1"/>
    </reaction>
</comment>
<keyword evidence="14 20" id="KW-0472">Membrane</keyword>
<keyword evidence="6" id="KW-1070">Brassinosteroid signaling pathway</keyword>
<dbReference type="GO" id="GO:0009742">
    <property type="term" value="P:brassinosteroid mediated signaling pathway"/>
    <property type="evidence" value="ECO:0007669"/>
    <property type="project" value="UniProtKB-KW"/>
</dbReference>
<evidence type="ECO:0000256" key="19">
    <source>
        <dbReference type="SAM" id="MobiDB-lite"/>
    </source>
</evidence>
<dbReference type="FunFam" id="3.80.10.10:FF:000453">
    <property type="entry name" value="Leucine-rich receptor-like protein kinase family protein"/>
    <property type="match status" value="1"/>
</dbReference>
<dbReference type="FunFam" id="3.80.10.10:FF:000111">
    <property type="entry name" value="LRR receptor-like serine/threonine-protein kinase ERECTA"/>
    <property type="match status" value="1"/>
</dbReference>
<evidence type="ECO:0000256" key="4">
    <source>
        <dbReference type="ARBA" id="ARBA00022527"/>
    </source>
</evidence>
<evidence type="ECO:0000256" key="20">
    <source>
        <dbReference type="SAM" id="Phobius"/>
    </source>
</evidence>
<evidence type="ECO:0000256" key="17">
    <source>
        <dbReference type="ARBA" id="ARBA00047899"/>
    </source>
</evidence>
<evidence type="ECO:0000256" key="1">
    <source>
        <dbReference type="ARBA" id="ARBA00004167"/>
    </source>
</evidence>
<keyword evidence="8" id="KW-0732">Signal</keyword>
<dbReference type="GO" id="GO:0004674">
    <property type="term" value="F:protein serine/threonine kinase activity"/>
    <property type="evidence" value="ECO:0007669"/>
    <property type="project" value="UniProtKB-KW"/>
</dbReference>
<keyword evidence="22" id="KW-1185">Reference proteome</keyword>
<keyword evidence="4" id="KW-0808">Transferase</keyword>
<dbReference type="GO" id="GO:0009791">
    <property type="term" value="P:post-embryonic development"/>
    <property type="evidence" value="ECO:0007669"/>
    <property type="project" value="UniProtKB-ARBA"/>
</dbReference>
<evidence type="ECO:0000256" key="9">
    <source>
        <dbReference type="ARBA" id="ARBA00022737"/>
    </source>
</evidence>
<dbReference type="EMBL" id="JAAALK010000082">
    <property type="protein sequence ID" value="KAG8084911.1"/>
    <property type="molecule type" value="Genomic_DNA"/>
</dbReference>
<reference evidence="21" key="2">
    <citation type="submission" date="2021-02" db="EMBL/GenBank/DDBJ databases">
        <authorList>
            <person name="Kimball J.A."/>
            <person name="Haas M.W."/>
            <person name="Macchietto M."/>
            <person name="Kono T."/>
            <person name="Duquette J."/>
            <person name="Shao M."/>
        </authorList>
    </citation>
    <scope>NUCLEOTIDE SEQUENCE</scope>
    <source>
        <tissue evidence="21">Fresh leaf tissue</tissue>
    </source>
</reference>
<sequence length="478" mass="50823">MTGVIPDEITNCTSLEEVDFFGNHFHGPIPEKMGNLKNLAALALADNRLSGELPESFGRLTELSVVTLYNNSLEGPLPASLFELKNLTVINVSHNRFTGGIVPLLGSSSLAVLALTTTALRRHSVGGRAVDRHDPAPTGWQPAHRAIPTELGRLTGLKILDLSNNNFSGDIPPELFNCSRLTRLNLEGNSLTGAIPSWLGRLRSLGELDLSSNAFTGRIPVELGDCSGLLKLKRPHRRHTAGDQAVQQAVRAAAVGESLEGAIPPELGQLLELQVILDLSQNRLSGEIPASLGNLVKLERLNLSSNGLHGQIPSSLQQLTSLHLLNLSDNLLSGAIPGALSSFPAASFAGNDELCGAPLPRSSSCRAPRRLRLRLLGAEVSVIVAAIAVVSAAVCVALLYIMLRMWSNWRAVSVDLRRRGVDGLTAAHGKAAKWGARDGKYWKVGSVTSAAEGKYSSTSSETSVLHGKPARAVNPRAS</sequence>
<protein>
    <recommendedName>
        <fullName evidence="3">non-specific serine/threonine protein kinase</fullName>
        <ecNumber evidence="3">2.7.11.1</ecNumber>
    </recommendedName>
</protein>
<feature type="transmembrane region" description="Helical" evidence="20">
    <location>
        <begin position="380"/>
        <end position="403"/>
    </location>
</feature>
<gene>
    <name evidence="21" type="ORF">GUJ93_ZPchr0010g8589</name>
</gene>
<keyword evidence="5" id="KW-0433">Leucine-rich repeat</keyword>
<dbReference type="OrthoDB" id="676979at2759"/>
<keyword evidence="15" id="KW-0675">Receptor</keyword>
<dbReference type="AlphaFoldDB" id="A0A8J6BGM6"/>
<evidence type="ECO:0000256" key="16">
    <source>
        <dbReference type="ARBA" id="ARBA00023180"/>
    </source>
</evidence>
<dbReference type="InterPro" id="IPR003591">
    <property type="entry name" value="Leu-rich_rpt_typical-subtyp"/>
</dbReference>
<evidence type="ECO:0000256" key="8">
    <source>
        <dbReference type="ARBA" id="ARBA00022729"/>
    </source>
</evidence>
<dbReference type="GO" id="GO:0051707">
    <property type="term" value="P:response to other organism"/>
    <property type="evidence" value="ECO:0007669"/>
    <property type="project" value="UniProtKB-ARBA"/>
</dbReference>
<keyword evidence="7 20" id="KW-0812">Transmembrane</keyword>
<comment type="catalytic activity">
    <reaction evidence="18">
        <text>L-seryl-[protein] + ATP = O-phospho-L-seryl-[protein] + ADP + H(+)</text>
        <dbReference type="Rhea" id="RHEA:17989"/>
        <dbReference type="Rhea" id="RHEA-COMP:9863"/>
        <dbReference type="Rhea" id="RHEA-COMP:11604"/>
        <dbReference type="ChEBI" id="CHEBI:15378"/>
        <dbReference type="ChEBI" id="CHEBI:29999"/>
        <dbReference type="ChEBI" id="CHEBI:30616"/>
        <dbReference type="ChEBI" id="CHEBI:83421"/>
        <dbReference type="ChEBI" id="CHEBI:456216"/>
        <dbReference type="EC" id="2.7.11.1"/>
    </reaction>
</comment>
<dbReference type="Proteomes" id="UP000729402">
    <property type="component" value="Unassembled WGS sequence"/>
</dbReference>
<reference evidence="21" key="1">
    <citation type="journal article" date="2021" name="bioRxiv">
        <title>Whole Genome Assembly and Annotation of Northern Wild Rice, Zizania palustris L., Supports a Whole Genome Duplication in the Zizania Genus.</title>
        <authorList>
            <person name="Haas M."/>
            <person name="Kono T."/>
            <person name="Macchietto M."/>
            <person name="Millas R."/>
            <person name="McGilp L."/>
            <person name="Shao M."/>
            <person name="Duquette J."/>
            <person name="Hirsch C.N."/>
            <person name="Kimball J."/>
        </authorList>
    </citation>
    <scope>NUCLEOTIDE SEQUENCE</scope>
    <source>
        <tissue evidence="21">Fresh leaf tissue</tissue>
    </source>
</reference>
<evidence type="ECO:0000256" key="6">
    <source>
        <dbReference type="ARBA" id="ARBA00022626"/>
    </source>
</evidence>
<evidence type="ECO:0000256" key="15">
    <source>
        <dbReference type="ARBA" id="ARBA00023170"/>
    </source>
</evidence>
<keyword evidence="11" id="KW-0418">Kinase</keyword>
<keyword evidence="16" id="KW-0325">Glycoprotein</keyword>
<dbReference type="PANTHER" id="PTHR27000">
    <property type="entry name" value="LEUCINE-RICH REPEAT RECEPTOR-LIKE PROTEIN KINASE FAMILY PROTEIN-RELATED"/>
    <property type="match status" value="1"/>
</dbReference>
<dbReference type="GO" id="GO:0016020">
    <property type="term" value="C:membrane"/>
    <property type="evidence" value="ECO:0007669"/>
    <property type="project" value="UniProtKB-SubCell"/>
</dbReference>
<dbReference type="Pfam" id="PF13855">
    <property type="entry name" value="LRR_8"/>
    <property type="match status" value="2"/>
</dbReference>
<keyword evidence="9" id="KW-0677">Repeat</keyword>
<evidence type="ECO:0000313" key="21">
    <source>
        <dbReference type="EMBL" id="KAG8084911.1"/>
    </source>
</evidence>
<dbReference type="InterPro" id="IPR001611">
    <property type="entry name" value="Leu-rich_rpt"/>
</dbReference>
<evidence type="ECO:0000256" key="5">
    <source>
        <dbReference type="ARBA" id="ARBA00022614"/>
    </source>
</evidence>
<evidence type="ECO:0000256" key="10">
    <source>
        <dbReference type="ARBA" id="ARBA00022741"/>
    </source>
</evidence>
<comment type="similarity">
    <text evidence="2">Belongs to the RLP family.</text>
</comment>
<dbReference type="PANTHER" id="PTHR27000:SF809">
    <property type="entry name" value="OS05G0170300 PROTEIN"/>
    <property type="match status" value="1"/>
</dbReference>
<evidence type="ECO:0000256" key="13">
    <source>
        <dbReference type="ARBA" id="ARBA00022989"/>
    </source>
</evidence>
<keyword evidence="13 20" id="KW-1133">Transmembrane helix</keyword>
<evidence type="ECO:0000256" key="14">
    <source>
        <dbReference type="ARBA" id="ARBA00023136"/>
    </source>
</evidence>
<dbReference type="EC" id="2.7.11.1" evidence="3"/>
<dbReference type="Pfam" id="PF00560">
    <property type="entry name" value="LRR_1"/>
    <property type="match status" value="3"/>
</dbReference>
<evidence type="ECO:0000256" key="18">
    <source>
        <dbReference type="ARBA" id="ARBA00048679"/>
    </source>
</evidence>
<dbReference type="SMART" id="SM00369">
    <property type="entry name" value="LRR_TYP"/>
    <property type="match status" value="6"/>
</dbReference>
<evidence type="ECO:0000256" key="3">
    <source>
        <dbReference type="ARBA" id="ARBA00012513"/>
    </source>
</evidence>
<keyword evidence="4" id="KW-0723">Serine/threonine-protein kinase</keyword>
<name>A0A8J6BGM6_ZIZPA</name>
<comment type="subcellular location">
    <subcellularLocation>
        <location evidence="1">Membrane</location>
        <topology evidence="1">Single-pass membrane protein</topology>
    </subcellularLocation>
</comment>
<dbReference type="FunFam" id="3.80.10.10:FF:000041">
    <property type="entry name" value="LRR receptor-like serine/threonine-protein kinase ERECTA"/>
    <property type="match status" value="1"/>
</dbReference>
<accession>A0A8J6BGM6</accession>
<dbReference type="GO" id="GO:0006952">
    <property type="term" value="P:defense response"/>
    <property type="evidence" value="ECO:0007669"/>
    <property type="project" value="UniProtKB-ARBA"/>
</dbReference>
<evidence type="ECO:0000313" key="22">
    <source>
        <dbReference type="Proteomes" id="UP000729402"/>
    </source>
</evidence>
<evidence type="ECO:0000256" key="7">
    <source>
        <dbReference type="ARBA" id="ARBA00022692"/>
    </source>
</evidence>
<evidence type="ECO:0000256" key="11">
    <source>
        <dbReference type="ARBA" id="ARBA00022777"/>
    </source>
</evidence>
<keyword evidence="10" id="KW-0547">Nucleotide-binding</keyword>
<organism evidence="21 22">
    <name type="scientific">Zizania palustris</name>
    <name type="common">Northern wild rice</name>
    <dbReference type="NCBI Taxonomy" id="103762"/>
    <lineage>
        <taxon>Eukaryota</taxon>
        <taxon>Viridiplantae</taxon>
        <taxon>Streptophyta</taxon>
        <taxon>Embryophyta</taxon>
        <taxon>Tracheophyta</taxon>
        <taxon>Spermatophyta</taxon>
        <taxon>Magnoliopsida</taxon>
        <taxon>Liliopsida</taxon>
        <taxon>Poales</taxon>
        <taxon>Poaceae</taxon>
        <taxon>BOP clade</taxon>
        <taxon>Oryzoideae</taxon>
        <taxon>Oryzeae</taxon>
        <taxon>Zizaniinae</taxon>
        <taxon>Zizania</taxon>
    </lineage>
</organism>
<comment type="caution">
    <text evidence="21">The sequence shown here is derived from an EMBL/GenBank/DDBJ whole genome shotgun (WGS) entry which is preliminary data.</text>
</comment>
<evidence type="ECO:0000256" key="2">
    <source>
        <dbReference type="ARBA" id="ARBA00009592"/>
    </source>
</evidence>
<evidence type="ECO:0000256" key="12">
    <source>
        <dbReference type="ARBA" id="ARBA00022840"/>
    </source>
</evidence>
<keyword evidence="12" id="KW-0067">ATP-binding</keyword>